<evidence type="ECO:0008006" key="3">
    <source>
        <dbReference type="Google" id="ProtNLM"/>
    </source>
</evidence>
<reference evidence="1 2" key="1">
    <citation type="submission" date="2020-02" db="EMBL/GenBank/DDBJ databases">
        <authorList>
            <person name="Hogendoorn C."/>
        </authorList>
    </citation>
    <scope>NUCLEOTIDE SEQUENCE [LARGE SCALE GENOMIC DNA]</scope>
    <source>
        <strain evidence="1">R501</strain>
    </source>
</reference>
<dbReference type="Proteomes" id="UP000503399">
    <property type="component" value="Chromosome"/>
</dbReference>
<keyword evidence="2" id="KW-1185">Reference proteome</keyword>
<evidence type="ECO:0000313" key="2">
    <source>
        <dbReference type="Proteomes" id="UP000503399"/>
    </source>
</evidence>
<gene>
    <name evidence="1" type="ORF">R50_0045</name>
</gene>
<name>A0A6F8ZC97_9FIRM</name>
<organism evidence="1 2">
    <name type="scientific">Candidatus Hydrogenisulfobacillus filiaventi</name>
    <dbReference type="NCBI Taxonomy" id="2707344"/>
    <lineage>
        <taxon>Bacteria</taxon>
        <taxon>Bacillati</taxon>
        <taxon>Bacillota</taxon>
        <taxon>Clostridia</taxon>
        <taxon>Eubacteriales</taxon>
        <taxon>Clostridiales Family XVII. Incertae Sedis</taxon>
        <taxon>Candidatus Hydrogenisulfobacillus</taxon>
    </lineage>
</organism>
<proteinExistence type="predicted"/>
<evidence type="ECO:0000313" key="1">
    <source>
        <dbReference type="EMBL" id="CAB1127551.1"/>
    </source>
</evidence>
<dbReference type="EMBL" id="LR778114">
    <property type="protein sequence ID" value="CAB1127551.1"/>
    <property type="molecule type" value="Genomic_DNA"/>
</dbReference>
<dbReference type="InterPro" id="IPR016024">
    <property type="entry name" value="ARM-type_fold"/>
</dbReference>
<dbReference type="SUPFAM" id="SSF48371">
    <property type="entry name" value="ARM repeat"/>
    <property type="match status" value="1"/>
</dbReference>
<sequence length="451" mass="47689">MAIDLELERQLKELEELLAAVRDSVTPGMVERLGKVVEALGEIAGQVEDTATRTAVLQLLRMLPELTAALKPAVDLLGGLEDSVTPEMASRAAALLADLGLVARRAAEPANRAALEALIDRLPDVQATLLPLLSWLKATQDSVTPGMVERAMQLVTSLGEIADRVAEPRAKAAAQELIAALPDVQATLLPLLSLLRGLNDAISPGMIERTAGLLAGLGEIAQRLNEPPVRDAALRLIEVLPAVSDTLLPVLRLLETASAAITPGMVERMGSLVGSLSGVLTRIQEPRIQEALLEALDQLPDLVRLMKPAVALGQAALDGVVPGMVERLASMAAGLGELGSWINEPNTRAALLQGIQVLNGALPVLQQMAAWQADGTWEAVSRLLAGDTLRRLDHLMQAMEAAVADAESDRAPLGLMALNRRLKDPEVARGVKWSLALLRRAPGAVGTPAPQ</sequence>
<protein>
    <recommendedName>
        <fullName evidence="3">DUF1641 domain-containing protein</fullName>
    </recommendedName>
</protein>
<dbReference type="AlphaFoldDB" id="A0A6F8ZC97"/>
<accession>A0A6F8ZC97</accession>
<dbReference type="KEGG" id="hfv:R50_0045"/>